<dbReference type="GO" id="GO:0022857">
    <property type="term" value="F:transmembrane transporter activity"/>
    <property type="evidence" value="ECO:0007669"/>
    <property type="project" value="InterPro"/>
</dbReference>
<dbReference type="PROSITE" id="PS00216">
    <property type="entry name" value="SUGAR_TRANSPORT_1"/>
    <property type="match status" value="2"/>
</dbReference>
<dbReference type="InterPro" id="IPR011701">
    <property type="entry name" value="MFS"/>
</dbReference>
<evidence type="ECO:0000313" key="8">
    <source>
        <dbReference type="Proteomes" id="UP000319771"/>
    </source>
</evidence>
<feature type="transmembrane region" description="Helical" evidence="5">
    <location>
        <begin position="159"/>
        <end position="181"/>
    </location>
</feature>
<evidence type="ECO:0000313" key="7">
    <source>
        <dbReference type="EMBL" id="TMQ70858.1"/>
    </source>
</evidence>
<keyword evidence="4 5" id="KW-0472">Membrane</keyword>
<dbReference type="GO" id="GO:0016020">
    <property type="term" value="C:membrane"/>
    <property type="evidence" value="ECO:0007669"/>
    <property type="project" value="UniProtKB-SubCell"/>
</dbReference>
<gene>
    <name evidence="7" type="ORF">E6K81_11625</name>
</gene>
<evidence type="ECO:0000256" key="4">
    <source>
        <dbReference type="ARBA" id="ARBA00023136"/>
    </source>
</evidence>
<dbReference type="CDD" id="cd17370">
    <property type="entry name" value="MFS_MJ1317_like"/>
    <property type="match status" value="1"/>
</dbReference>
<feature type="transmembrane region" description="Helical" evidence="5">
    <location>
        <begin position="202"/>
        <end position="227"/>
    </location>
</feature>
<dbReference type="EMBL" id="VBPB01000198">
    <property type="protein sequence ID" value="TMQ70858.1"/>
    <property type="molecule type" value="Genomic_DNA"/>
</dbReference>
<organism evidence="7 8">
    <name type="scientific">Eiseniibacteriota bacterium</name>
    <dbReference type="NCBI Taxonomy" id="2212470"/>
    <lineage>
        <taxon>Bacteria</taxon>
        <taxon>Candidatus Eiseniibacteriota</taxon>
    </lineage>
</organism>
<feature type="transmembrane region" description="Helical" evidence="5">
    <location>
        <begin position="290"/>
        <end position="307"/>
    </location>
</feature>
<dbReference type="AlphaFoldDB" id="A0A538U4Q1"/>
<dbReference type="InterPro" id="IPR005829">
    <property type="entry name" value="Sugar_transporter_CS"/>
</dbReference>
<evidence type="ECO:0000256" key="2">
    <source>
        <dbReference type="ARBA" id="ARBA00022692"/>
    </source>
</evidence>
<dbReference type="Pfam" id="PF07690">
    <property type="entry name" value="MFS_1"/>
    <property type="match status" value="1"/>
</dbReference>
<comment type="subcellular location">
    <subcellularLocation>
        <location evidence="1">Membrane</location>
        <topology evidence="1">Multi-pass membrane protein</topology>
    </subcellularLocation>
</comment>
<sequence>MVALGLTSLFTDVSTEMIVPVLPLFVTGTLKASVASLGVIEGVAESTAALLRLASGWLSDRIGRRKPFLIFGYGLSSVSKAALVAAGSWPAVLGLRFSDRVGKGLRTPPRDALIADSVEPRHLGRAFGFHRALDTLGAAIGPLVAFAMLGAFPGNYRRIFLVSALPAALALVVLATMVRAPRHETGAAPRSLAEGARELGAPFYRFLAVAGLFSLASSSTAFLLLLASRVGFESRGVPLLYLLYNLVYAALSWPVGILSDRVGRRPMLLAAYLVFAGIYGALAWRAQPGLVVAGFALLGVHSALLEGSQRSLVGDLAPAESRATAFGLYYTVVGTALLPASAVAGWLWDRAGARATFALDAALALAAALLFALLLPARGEWGDRGRDAAR</sequence>
<feature type="transmembrane region" description="Helical" evidence="5">
    <location>
        <begin position="354"/>
        <end position="375"/>
    </location>
</feature>
<evidence type="ECO:0000256" key="1">
    <source>
        <dbReference type="ARBA" id="ARBA00004141"/>
    </source>
</evidence>
<dbReference type="Proteomes" id="UP000319771">
    <property type="component" value="Unassembled WGS sequence"/>
</dbReference>
<feature type="transmembrane region" description="Helical" evidence="5">
    <location>
        <begin position="132"/>
        <end position="153"/>
    </location>
</feature>
<feature type="domain" description="Major facilitator superfamily (MFS) profile" evidence="6">
    <location>
        <begin position="1"/>
        <end position="379"/>
    </location>
</feature>
<evidence type="ECO:0000259" key="6">
    <source>
        <dbReference type="PROSITE" id="PS50850"/>
    </source>
</evidence>
<proteinExistence type="predicted"/>
<dbReference type="Gene3D" id="1.20.1250.20">
    <property type="entry name" value="MFS general substrate transporter like domains"/>
    <property type="match status" value="2"/>
</dbReference>
<feature type="transmembrane region" description="Helical" evidence="5">
    <location>
        <begin position="328"/>
        <end position="348"/>
    </location>
</feature>
<evidence type="ECO:0000256" key="3">
    <source>
        <dbReference type="ARBA" id="ARBA00022989"/>
    </source>
</evidence>
<dbReference type="PROSITE" id="PS50850">
    <property type="entry name" value="MFS"/>
    <property type="match status" value="1"/>
</dbReference>
<accession>A0A538U4Q1</accession>
<keyword evidence="3 5" id="KW-1133">Transmembrane helix</keyword>
<dbReference type="PANTHER" id="PTHR23518">
    <property type="entry name" value="C-METHYLTRANSFERASE"/>
    <property type="match status" value="1"/>
</dbReference>
<reference evidence="7 8" key="1">
    <citation type="journal article" date="2019" name="Nat. Microbiol.">
        <title>Mediterranean grassland soil C-N compound turnover is dependent on rainfall and depth, and is mediated by genomically divergent microorganisms.</title>
        <authorList>
            <person name="Diamond S."/>
            <person name="Andeer P.F."/>
            <person name="Li Z."/>
            <person name="Crits-Christoph A."/>
            <person name="Burstein D."/>
            <person name="Anantharaman K."/>
            <person name="Lane K.R."/>
            <person name="Thomas B.C."/>
            <person name="Pan C."/>
            <person name="Northen T.R."/>
            <person name="Banfield J.F."/>
        </authorList>
    </citation>
    <scope>NUCLEOTIDE SEQUENCE [LARGE SCALE GENOMIC DNA]</scope>
    <source>
        <strain evidence="7">WS_11</strain>
    </source>
</reference>
<evidence type="ECO:0000256" key="5">
    <source>
        <dbReference type="SAM" id="Phobius"/>
    </source>
</evidence>
<dbReference type="SUPFAM" id="SSF103473">
    <property type="entry name" value="MFS general substrate transporter"/>
    <property type="match status" value="1"/>
</dbReference>
<feature type="transmembrane region" description="Helical" evidence="5">
    <location>
        <begin position="266"/>
        <end position="284"/>
    </location>
</feature>
<feature type="transmembrane region" description="Helical" evidence="5">
    <location>
        <begin position="239"/>
        <end position="259"/>
    </location>
</feature>
<keyword evidence="2 5" id="KW-0812">Transmembrane</keyword>
<comment type="caution">
    <text evidence="7">The sequence shown here is derived from an EMBL/GenBank/DDBJ whole genome shotgun (WGS) entry which is preliminary data.</text>
</comment>
<protein>
    <submittedName>
        <fullName evidence="7">MFS transporter</fullName>
    </submittedName>
</protein>
<name>A0A538U4Q1_UNCEI</name>
<dbReference type="InterPro" id="IPR020846">
    <property type="entry name" value="MFS_dom"/>
</dbReference>
<dbReference type="PANTHER" id="PTHR23518:SF2">
    <property type="entry name" value="MAJOR FACILITATOR SUPERFAMILY TRANSPORTER"/>
    <property type="match status" value="1"/>
</dbReference>
<dbReference type="InterPro" id="IPR036259">
    <property type="entry name" value="MFS_trans_sf"/>
</dbReference>